<reference evidence="2" key="1">
    <citation type="journal article" date="2024" name="Proc. Natl. Acad. Sci. U.S.A.">
        <title>Extraordinary preservation of gene collinearity over three hundred million years revealed in homosporous lycophytes.</title>
        <authorList>
            <person name="Li C."/>
            <person name="Wickell D."/>
            <person name="Kuo L.Y."/>
            <person name="Chen X."/>
            <person name="Nie B."/>
            <person name="Liao X."/>
            <person name="Peng D."/>
            <person name="Ji J."/>
            <person name="Jenkins J."/>
            <person name="Williams M."/>
            <person name="Shu S."/>
            <person name="Plott C."/>
            <person name="Barry K."/>
            <person name="Rajasekar S."/>
            <person name="Grimwood J."/>
            <person name="Han X."/>
            <person name="Sun S."/>
            <person name="Hou Z."/>
            <person name="He W."/>
            <person name="Dai G."/>
            <person name="Sun C."/>
            <person name="Schmutz J."/>
            <person name="Leebens-Mack J.H."/>
            <person name="Li F.W."/>
            <person name="Wang L."/>
        </authorList>
    </citation>
    <scope>NUCLEOTIDE SEQUENCE [LARGE SCALE GENOMIC DNA]</scope>
    <source>
        <strain evidence="2">cv. PW_Plant_1</strain>
    </source>
</reference>
<evidence type="ECO:0000313" key="2">
    <source>
        <dbReference type="Proteomes" id="UP001162992"/>
    </source>
</evidence>
<evidence type="ECO:0000313" key="1">
    <source>
        <dbReference type="EMBL" id="KAJ7545605.1"/>
    </source>
</evidence>
<dbReference type="Proteomes" id="UP001162992">
    <property type="component" value="Chromosome 8"/>
</dbReference>
<proteinExistence type="predicted"/>
<protein>
    <submittedName>
        <fullName evidence="1">Uncharacterized protein</fullName>
    </submittedName>
</protein>
<name>A0ACC2CUH6_DIPCM</name>
<sequence length="111" mass="12635">MICTESHSLGIIPNISSLPLFYCFGHLIALPSTALVLSAPAPFACISPFSSLSFIFRSCLLELQIQREKLMEQREALHRELMQEAERLKRLRHEVKQVDDSLLNSEQVSHK</sequence>
<accession>A0ACC2CUH6</accession>
<keyword evidence="2" id="KW-1185">Reference proteome</keyword>
<comment type="caution">
    <text evidence="1">The sequence shown here is derived from an EMBL/GenBank/DDBJ whole genome shotgun (WGS) entry which is preliminary data.</text>
</comment>
<gene>
    <name evidence="1" type="ORF">O6H91_08G003200</name>
</gene>
<organism evidence="1 2">
    <name type="scientific">Diphasiastrum complanatum</name>
    <name type="common">Issler's clubmoss</name>
    <name type="synonym">Lycopodium complanatum</name>
    <dbReference type="NCBI Taxonomy" id="34168"/>
    <lineage>
        <taxon>Eukaryota</taxon>
        <taxon>Viridiplantae</taxon>
        <taxon>Streptophyta</taxon>
        <taxon>Embryophyta</taxon>
        <taxon>Tracheophyta</taxon>
        <taxon>Lycopodiopsida</taxon>
        <taxon>Lycopodiales</taxon>
        <taxon>Lycopodiaceae</taxon>
        <taxon>Lycopodioideae</taxon>
        <taxon>Diphasiastrum</taxon>
    </lineage>
</organism>
<dbReference type="EMBL" id="CM055099">
    <property type="protein sequence ID" value="KAJ7545605.1"/>
    <property type="molecule type" value="Genomic_DNA"/>
</dbReference>